<gene>
    <name evidence="1" type="ORF">FMOSSE_LOCUS16294</name>
</gene>
<evidence type="ECO:0000313" key="1">
    <source>
        <dbReference type="EMBL" id="CAG8743759.1"/>
    </source>
</evidence>
<dbReference type="EMBL" id="CAJVPP010021870">
    <property type="protein sequence ID" value="CAG8743759.1"/>
    <property type="molecule type" value="Genomic_DNA"/>
</dbReference>
<proteinExistence type="predicted"/>
<name>A0A9N9NM97_FUNMO</name>
<organism evidence="1 2">
    <name type="scientific">Funneliformis mosseae</name>
    <name type="common">Endomycorrhizal fungus</name>
    <name type="synonym">Glomus mosseae</name>
    <dbReference type="NCBI Taxonomy" id="27381"/>
    <lineage>
        <taxon>Eukaryota</taxon>
        <taxon>Fungi</taxon>
        <taxon>Fungi incertae sedis</taxon>
        <taxon>Mucoromycota</taxon>
        <taxon>Glomeromycotina</taxon>
        <taxon>Glomeromycetes</taxon>
        <taxon>Glomerales</taxon>
        <taxon>Glomeraceae</taxon>
        <taxon>Funneliformis</taxon>
    </lineage>
</organism>
<evidence type="ECO:0000313" key="2">
    <source>
        <dbReference type="Proteomes" id="UP000789375"/>
    </source>
</evidence>
<accession>A0A9N9NM97</accession>
<dbReference type="AlphaFoldDB" id="A0A9N9NM97"/>
<feature type="non-terminal residue" evidence="1">
    <location>
        <position position="186"/>
    </location>
</feature>
<feature type="non-terminal residue" evidence="1">
    <location>
        <position position="1"/>
    </location>
</feature>
<comment type="caution">
    <text evidence="1">The sequence shown here is derived from an EMBL/GenBank/DDBJ whole genome shotgun (WGS) entry which is preliminary data.</text>
</comment>
<keyword evidence="2" id="KW-1185">Reference proteome</keyword>
<dbReference type="Proteomes" id="UP000789375">
    <property type="component" value="Unassembled WGS sequence"/>
</dbReference>
<sequence>DQVLPKEPLAIGSDFYQESRPLDGIDRFLHGSNGIGIIPSSSWIKRDRNYTKYHDHLMESIVSQPLDGIDGFLLRTIRDWNITKDHDHLMGSKGFFHWLRSPAATTKNHDHLMGSIGSRPLDGIDMDNTGLEFYQGSRPSINFPWATIYCDFYQESRPLDGIDRFLPRITRDWTSIKDHDHLMGSM</sequence>
<reference evidence="1" key="1">
    <citation type="submission" date="2021-06" db="EMBL/GenBank/DDBJ databases">
        <authorList>
            <person name="Kallberg Y."/>
            <person name="Tangrot J."/>
            <person name="Rosling A."/>
        </authorList>
    </citation>
    <scope>NUCLEOTIDE SEQUENCE</scope>
    <source>
        <strain evidence="1">87-6 pot B 2015</strain>
    </source>
</reference>
<protein>
    <submittedName>
        <fullName evidence="1">10405_t:CDS:1</fullName>
    </submittedName>
</protein>